<reference evidence="1 2" key="1">
    <citation type="journal article" date="2009" name="Science">
        <title>Genome sequence, comparative analysis, and population genetics of the domestic horse.</title>
        <authorList>
            <consortium name="Broad Institute Genome Sequencing Platform"/>
            <consortium name="Broad Institute Whole Genome Assembly Team"/>
            <person name="Wade C.M."/>
            <person name="Giulotto E."/>
            <person name="Sigurdsson S."/>
            <person name="Zoli M."/>
            <person name="Gnerre S."/>
            <person name="Imsland F."/>
            <person name="Lear T.L."/>
            <person name="Adelson D.L."/>
            <person name="Bailey E."/>
            <person name="Bellone R.R."/>
            <person name="Bloecker H."/>
            <person name="Distl O."/>
            <person name="Edgar R.C."/>
            <person name="Garber M."/>
            <person name="Leeb T."/>
            <person name="Mauceli E."/>
            <person name="MacLeod J.N."/>
            <person name="Penedo M.C.T."/>
            <person name="Raison J.M."/>
            <person name="Sharpe T."/>
            <person name="Vogel J."/>
            <person name="Andersson L."/>
            <person name="Antczak D.F."/>
            <person name="Biagi T."/>
            <person name="Binns M.M."/>
            <person name="Chowdhary B.P."/>
            <person name="Coleman S.J."/>
            <person name="Della Valle G."/>
            <person name="Fryc S."/>
            <person name="Guerin G."/>
            <person name="Hasegawa T."/>
            <person name="Hill E.W."/>
            <person name="Jurka J."/>
            <person name="Kiialainen A."/>
            <person name="Lindgren G."/>
            <person name="Liu J."/>
            <person name="Magnani E."/>
            <person name="Mickelson J.R."/>
            <person name="Murray J."/>
            <person name="Nergadze S.G."/>
            <person name="Onofrio R."/>
            <person name="Pedroni S."/>
            <person name="Piras M.F."/>
            <person name="Raudsepp T."/>
            <person name="Rocchi M."/>
            <person name="Roeed K.H."/>
            <person name="Ryder O.A."/>
            <person name="Searle S."/>
            <person name="Skow L."/>
            <person name="Swinburne J.E."/>
            <person name="Syvaenen A.C."/>
            <person name="Tozaki T."/>
            <person name="Valberg S.J."/>
            <person name="Vaudin M."/>
            <person name="White J.R."/>
            <person name="Zody M.C."/>
            <person name="Lander E.S."/>
            <person name="Lindblad-Toh K."/>
        </authorList>
    </citation>
    <scope>NUCLEOTIDE SEQUENCE [LARGE SCALE GENOMIC DNA]</scope>
    <source>
        <strain evidence="1 2">Thoroughbred</strain>
    </source>
</reference>
<dbReference type="Ensembl" id="ENSECAT00000097315.1">
    <property type="protein sequence ID" value="ENSECAP00000063777.1"/>
    <property type="gene ID" value="ENSECAG00000007804.4"/>
</dbReference>
<evidence type="ECO:0000313" key="1">
    <source>
        <dbReference type="Ensembl" id="ENSECAP00000063777.1"/>
    </source>
</evidence>
<sequence>MRRGGWRRRAENDGWEKWGGYMAAKVQKLEEQFRSDATMQKDGTSSTIFSGVAIYVNGYTGLLSLSPVSGKDRIVFLPYRHH</sequence>
<evidence type="ECO:0000313" key="2">
    <source>
        <dbReference type="Proteomes" id="UP000002281"/>
    </source>
</evidence>
<reference evidence="1" key="3">
    <citation type="submission" date="2025-09" db="UniProtKB">
        <authorList>
            <consortium name="Ensembl"/>
        </authorList>
    </citation>
    <scope>IDENTIFICATION</scope>
    <source>
        <strain evidence="1">Thoroughbred</strain>
    </source>
</reference>
<name>A0A9L0RLX1_HORSE</name>
<reference evidence="1" key="2">
    <citation type="submission" date="2025-08" db="UniProtKB">
        <authorList>
            <consortium name="Ensembl"/>
        </authorList>
    </citation>
    <scope>IDENTIFICATION</scope>
    <source>
        <strain evidence="1">Thoroughbred</strain>
    </source>
</reference>
<accession>A0A9L0RLX1</accession>
<organism evidence="1 2">
    <name type="scientific">Equus caballus</name>
    <name type="common">Horse</name>
    <dbReference type="NCBI Taxonomy" id="9796"/>
    <lineage>
        <taxon>Eukaryota</taxon>
        <taxon>Metazoa</taxon>
        <taxon>Chordata</taxon>
        <taxon>Craniata</taxon>
        <taxon>Vertebrata</taxon>
        <taxon>Euteleostomi</taxon>
        <taxon>Mammalia</taxon>
        <taxon>Eutheria</taxon>
        <taxon>Laurasiatheria</taxon>
        <taxon>Perissodactyla</taxon>
        <taxon>Equidae</taxon>
        <taxon>Equus</taxon>
    </lineage>
</organism>
<dbReference type="PANTHER" id="PTHR45990:SF1">
    <property type="entry name" value="DNA REPAIR PROTEIN REV1"/>
    <property type="match status" value="1"/>
</dbReference>
<protein>
    <submittedName>
        <fullName evidence="1">REV1 DNA directed polymerase</fullName>
    </submittedName>
</protein>
<dbReference type="Proteomes" id="UP000002281">
    <property type="component" value="Chromosome 15"/>
</dbReference>
<gene>
    <name evidence="1" type="primary">REV1</name>
</gene>
<proteinExistence type="predicted"/>
<dbReference type="PANTHER" id="PTHR45990">
    <property type="entry name" value="DNA REPAIR PROTEIN REV1"/>
    <property type="match status" value="1"/>
</dbReference>
<dbReference type="AlphaFoldDB" id="A0A9L0RLX1"/>
<keyword evidence="2" id="KW-1185">Reference proteome</keyword>
<dbReference type="GeneTree" id="ENSGT00940000156374"/>